<sequence>MLSMKSRPRRSSLQMIKNFAATRSSLGPTIIETFEVLDLAICDYKAGLIIFDDSTSTAWLVYVPGTITWIVTFILNAAVSLAMYSLLNFYHLFGKELAPHKPLPKFLCIKGVVFFSFW</sequence>
<evidence type="ECO:0000313" key="2">
    <source>
        <dbReference type="Proteomes" id="UP001162992"/>
    </source>
</evidence>
<dbReference type="EMBL" id="CM055092">
    <property type="protein sequence ID" value="KAJ7567777.1"/>
    <property type="molecule type" value="Genomic_DNA"/>
</dbReference>
<reference evidence="2" key="1">
    <citation type="journal article" date="2024" name="Proc. Natl. Acad. Sci. U.S.A.">
        <title>Extraordinary preservation of gene collinearity over three hundred million years revealed in homosporous lycophytes.</title>
        <authorList>
            <person name="Li C."/>
            <person name="Wickell D."/>
            <person name="Kuo L.Y."/>
            <person name="Chen X."/>
            <person name="Nie B."/>
            <person name="Liao X."/>
            <person name="Peng D."/>
            <person name="Ji J."/>
            <person name="Jenkins J."/>
            <person name="Williams M."/>
            <person name="Shu S."/>
            <person name="Plott C."/>
            <person name="Barry K."/>
            <person name="Rajasekar S."/>
            <person name="Grimwood J."/>
            <person name="Han X."/>
            <person name="Sun S."/>
            <person name="Hou Z."/>
            <person name="He W."/>
            <person name="Dai G."/>
            <person name="Sun C."/>
            <person name="Schmutz J."/>
            <person name="Leebens-Mack J.H."/>
            <person name="Li F.W."/>
            <person name="Wang L."/>
        </authorList>
    </citation>
    <scope>NUCLEOTIDE SEQUENCE [LARGE SCALE GENOMIC DNA]</scope>
    <source>
        <strain evidence="2">cv. PW_Plant_1</strain>
    </source>
</reference>
<comment type="caution">
    <text evidence="1">The sequence shown here is derived from an EMBL/GenBank/DDBJ whole genome shotgun (WGS) entry which is preliminary data.</text>
</comment>
<protein>
    <submittedName>
        <fullName evidence="1">Uncharacterized protein</fullName>
    </submittedName>
</protein>
<name>A0ACC2EMQ2_DIPCM</name>
<dbReference type="Proteomes" id="UP001162992">
    <property type="component" value="Chromosome 1"/>
</dbReference>
<organism evidence="1 2">
    <name type="scientific">Diphasiastrum complanatum</name>
    <name type="common">Issler's clubmoss</name>
    <name type="synonym">Lycopodium complanatum</name>
    <dbReference type="NCBI Taxonomy" id="34168"/>
    <lineage>
        <taxon>Eukaryota</taxon>
        <taxon>Viridiplantae</taxon>
        <taxon>Streptophyta</taxon>
        <taxon>Embryophyta</taxon>
        <taxon>Tracheophyta</taxon>
        <taxon>Lycopodiopsida</taxon>
        <taxon>Lycopodiales</taxon>
        <taxon>Lycopodiaceae</taxon>
        <taxon>Lycopodioideae</taxon>
        <taxon>Diphasiastrum</taxon>
    </lineage>
</organism>
<accession>A0ACC2EMQ2</accession>
<gene>
    <name evidence="1" type="ORF">O6H91_01G006800</name>
</gene>
<keyword evidence="2" id="KW-1185">Reference proteome</keyword>
<proteinExistence type="predicted"/>
<evidence type="ECO:0000313" key="1">
    <source>
        <dbReference type="EMBL" id="KAJ7567777.1"/>
    </source>
</evidence>